<proteinExistence type="predicted"/>
<organism evidence="3 4">
    <name type="scientific">Tautonia plasticadhaerens</name>
    <dbReference type="NCBI Taxonomy" id="2527974"/>
    <lineage>
        <taxon>Bacteria</taxon>
        <taxon>Pseudomonadati</taxon>
        <taxon>Planctomycetota</taxon>
        <taxon>Planctomycetia</taxon>
        <taxon>Isosphaerales</taxon>
        <taxon>Isosphaeraceae</taxon>
        <taxon>Tautonia</taxon>
    </lineage>
</organism>
<keyword evidence="4" id="KW-1185">Reference proteome</keyword>
<protein>
    <submittedName>
        <fullName evidence="3">Putative lyase</fullName>
    </submittedName>
</protein>
<dbReference type="SUPFAM" id="SSF48371">
    <property type="entry name" value="ARM repeat"/>
    <property type="match status" value="1"/>
</dbReference>
<dbReference type="GO" id="GO:0016491">
    <property type="term" value="F:oxidoreductase activity"/>
    <property type="evidence" value="ECO:0007669"/>
    <property type="project" value="TreeGrafter"/>
</dbReference>
<feature type="region of interest" description="Disordered" evidence="2">
    <location>
        <begin position="583"/>
        <end position="605"/>
    </location>
</feature>
<dbReference type="PANTHER" id="PTHR12697:SF38">
    <property type="entry name" value="PBS LYASE HEAT DOMAIN PROTEIN REPEAT-CONTAINING PROTEIN"/>
    <property type="match status" value="1"/>
</dbReference>
<accession>A0A518GVG7</accession>
<dbReference type="SMART" id="SM00567">
    <property type="entry name" value="EZ_HEAT"/>
    <property type="match status" value="12"/>
</dbReference>
<dbReference type="Pfam" id="PF13646">
    <property type="entry name" value="HEAT_2"/>
    <property type="match status" value="4"/>
</dbReference>
<dbReference type="RefSeq" id="WP_145266799.1">
    <property type="nucleotide sequence ID" value="NZ_CP036426.1"/>
</dbReference>
<dbReference type="EMBL" id="CP036426">
    <property type="protein sequence ID" value="QDV32590.1"/>
    <property type="molecule type" value="Genomic_DNA"/>
</dbReference>
<dbReference type="PANTHER" id="PTHR12697">
    <property type="entry name" value="PBS LYASE HEAT-LIKE PROTEIN"/>
    <property type="match status" value="1"/>
</dbReference>
<dbReference type="AlphaFoldDB" id="A0A518GVG7"/>
<name>A0A518GVG7_9BACT</name>
<evidence type="ECO:0000256" key="2">
    <source>
        <dbReference type="SAM" id="MobiDB-lite"/>
    </source>
</evidence>
<evidence type="ECO:0000256" key="1">
    <source>
        <dbReference type="ARBA" id="ARBA00045876"/>
    </source>
</evidence>
<dbReference type="InterPro" id="IPR016024">
    <property type="entry name" value="ARM-type_fold"/>
</dbReference>
<dbReference type="OrthoDB" id="242247at2"/>
<dbReference type="Proteomes" id="UP000317835">
    <property type="component" value="Chromosome"/>
</dbReference>
<gene>
    <name evidence="3" type="ORF">ElP_04250</name>
</gene>
<dbReference type="GO" id="GO:0016829">
    <property type="term" value="F:lyase activity"/>
    <property type="evidence" value="ECO:0007669"/>
    <property type="project" value="UniProtKB-KW"/>
</dbReference>
<evidence type="ECO:0000313" key="3">
    <source>
        <dbReference type="EMBL" id="QDV32590.1"/>
    </source>
</evidence>
<evidence type="ECO:0000313" key="4">
    <source>
        <dbReference type="Proteomes" id="UP000317835"/>
    </source>
</evidence>
<keyword evidence="3" id="KW-0456">Lyase</keyword>
<dbReference type="Gene3D" id="1.25.10.10">
    <property type="entry name" value="Leucine-rich Repeat Variant"/>
    <property type="match status" value="7"/>
</dbReference>
<comment type="function">
    <text evidence="1">Catalyzes the hydroxylation of the N(6)-(4-aminobutyl)-L-lysine intermediate produced by deoxyhypusine synthase/DHPS on a critical lysine of the eukaryotic translation initiation factor 5A/eIF-5A. This is the second step of the post-translational modification of that lysine into an unusual amino acid residue named hypusine. Hypusination is unique to mature eIF-5A factor and is essential for its function.</text>
</comment>
<reference evidence="3 4" key="1">
    <citation type="submission" date="2019-02" db="EMBL/GenBank/DDBJ databases">
        <title>Deep-cultivation of Planctomycetes and their phenomic and genomic characterization uncovers novel biology.</title>
        <authorList>
            <person name="Wiegand S."/>
            <person name="Jogler M."/>
            <person name="Boedeker C."/>
            <person name="Pinto D."/>
            <person name="Vollmers J."/>
            <person name="Rivas-Marin E."/>
            <person name="Kohn T."/>
            <person name="Peeters S.H."/>
            <person name="Heuer A."/>
            <person name="Rast P."/>
            <person name="Oberbeckmann S."/>
            <person name="Bunk B."/>
            <person name="Jeske O."/>
            <person name="Meyerdierks A."/>
            <person name="Storesund J.E."/>
            <person name="Kallscheuer N."/>
            <person name="Luecker S."/>
            <person name="Lage O.M."/>
            <person name="Pohl T."/>
            <person name="Merkel B.J."/>
            <person name="Hornburger P."/>
            <person name="Mueller R.-W."/>
            <person name="Bruemmer F."/>
            <person name="Labrenz M."/>
            <person name="Spormann A.M."/>
            <person name="Op den Camp H."/>
            <person name="Overmann J."/>
            <person name="Amann R."/>
            <person name="Jetten M.S.M."/>
            <person name="Mascher T."/>
            <person name="Medema M.H."/>
            <person name="Devos D.P."/>
            <person name="Kaster A.-K."/>
            <person name="Ovreas L."/>
            <person name="Rohde M."/>
            <person name="Galperin M.Y."/>
            <person name="Jogler C."/>
        </authorList>
    </citation>
    <scope>NUCLEOTIDE SEQUENCE [LARGE SCALE GENOMIC DNA]</scope>
    <source>
        <strain evidence="3 4">ElP</strain>
    </source>
</reference>
<sequence>MPIPELFRVLLVLSHWMLPSSTGTDQEPPETVRAAELMADLRRPDGPVDLRRDAAKALFASDRETQVAALPALIESLRDEEDGQVRLIVLDIVTALGPNAEPAIPALVHTLQSDYGGRRREETHQDYRSALALAAIGAPAVEALRGLLGEDRENVRAEAAMALGRIGPDASPAVPDLIPLLGDERDRIAREAATALGRIGPDAVGPLIEAATEGNDDARPLAVEALGRVEDPDDRVRLAILDHLDDPSPGVRAAAGAALGRLDLPEEQLRALLDTLLRDPGEGIRLEAAGVLADRPGLIPDLVPTLTSMLGSGDEEAARVASYLLTSLGPEATPVLVDALRVADSPVGPIADALAEVGRSAPGTLARAIEDPDPRVRRGAALALGRMRPASPEAVPLLLSSLRDGDPDVRVDVLAALVDLGPRARSAVPAVREALGDESAGIRLWALEFLVRSAPRDDRLLADLSALIDDDDPRVQRPALDALRALGPAGRSALPAAIGALQASDPSVRLAAAELISSHGGAASEAVPALASMLSDPSPGLRATAARTLSELGRAARPAFDRLSPLLDDEDPGVRQAAALAVGASAPDASAARPPLSKALGDDDEEVRSSARRAIQRLGPDAAIFVPDLIASASREEDRRSVERSLRRFERTGPDPGSVPELIDLLGHEQEAVRLLAARFIPLAGPSARDAIPALDGLRDDPSEEVRAQAEAALAQIEGDLD</sequence>
<feature type="compositionally biased region" description="Low complexity" evidence="2">
    <location>
        <begin position="583"/>
        <end position="597"/>
    </location>
</feature>
<dbReference type="InterPro" id="IPR021133">
    <property type="entry name" value="HEAT_type_2"/>
</dbReference>
<dbReference type="KEGG" id="tpla:ElP_04250"/>
<dbReference type="InterPro" id="IPR004155">
    <property type="entry name" value="PBS_lyase_HEAT"/>
</dbReference>
<dbReference type="PROSITE" id="PS50077">
    <property type="entry name" value="HEAT_REPEAT"/>
    <property type="match status" value="2"/>
</dbReference>
<dbReference type="InterPro" id="IPR011989">
    <property type="entry name" value="ARM-like"/>
</dbReference>